<protein>
    <submittedName>
        <fullName evidence="2">Uncharacterized protein</fullName>
    </submittedName>
</protein>
<keyword evidence="1" id="KW-1133">Transmembrane helix</keyword>
<organism evidence="2 3">
    <name type="scientific">Campylobacter novaezeelandiae</name>
    <dbReference type="NCBI Taxonomy" id="2267891"/>
    <lineage>
        <taxon>Bacteria</taxon>
        <taxon>Pseudomonadati</taxon>
        <taxon>Campylobacterota</taxon>
        <taxon>Epsilonproteobacteria</taxon>
        <taxon>Campylobacterales</taxon>
        <taxon>Campylobacteraceae</taxon>
        <taxon>Campylobacter</taxon>
    </lineage>
</organism>
<reference evidence="2 3" key="1">
    <citation type="submission" date="2018-07" db="EMBL/GenBank/DDBJ databases">
        <title>Campylobacter zealandensis sp. nov., isolated from birds and water in New Zealand.</title>
        <authorList>
            <person name="Wilkinson D.A."/>
            <person name="Biggs P.J."/>
            <person name="French N.P."/>
            <person name="Midwinter A.C."/>
        </authorList>
    </citation>
    <scope>NUCLEOTIDE SEQUENCE [LARGE SCALE GENOMIC DNA]</scope>
    <source>
        <strain evidence="2 3">B423b</strain>
    </source>
</reference>
<dbReference type="AlphaFoldDB" id="A0A4Q9JTC7"/>
<keyword evidence="1" id="KW-0472">Membrane</keyword>
<dbReference type="OrthoDB" id="10017650at2"/>
<comment type="caution">
    <text evidence="2">The sequence shown here is derived from an EMBL/GenBank/DDBJ whole genome shotgun (WGS) entry which is preliminary data.</text>
</comment>
<sequence>MQNSIYDNIQIIKSIALEQYIKKYDIDKQFDFISKSCNEANINEQKLKKDIIKKNIFFFIKEIMKSKDRRKYIEGFFASLLSIGICIIALISNFIKSEDFDFVFYANIGFFGIFGIIGFWGFNSNLDALKYYADLYAKEFIRFQIFDSK</sequence>
<feature type="transmembrane region" description="Helical" evidence="1">
    <location>
        <begin position="102"/>
        <end position="122"/>
    </location>
</feature>
<keyword evidence="1" id="KW-0812">Transmembrane</keyword>
<keyword evidence="3" id="KW-1185">Reference proteome</keyword>
<dbReference type="Proteomes" id="UP000292583">
    <property type="component" value="Unassembled WGS sequence"/>
</dbReference>
<proteinExistence type="predicted"/>
<name>A0A4Q9JTC7_9BACT</name>
<evidence type="ECO:0000313" key="2">
    <source>
        <dbReference type="EMBL" id="TBR79546.1"/>
    </source>
</evidence>
<feature type="transmembrane region" description="Helical" evidence="1">
    <location>
        <begin position="72"/>
        <end position="96"/>
    </location>
</feature>
<accession>A0A4Q9JTC7</accession>
<gene>
    <name evidence="2" type="ORF">DU473_07075</name>
</gene>
<dbReference type="EMBL" id="QPGR01000015">
    <property type="protein sequence ID" value="TBR79546.1"/>
    <property type="molecule type" value="Genomic_DNA"/>
</dbReference>
<dbReference type="RefSeq" id="WP_131186854.1">
    <property type="nucleotide sequence ID" value="NZ_CP076659.1"/>
</dbReference>
<evidence type="ECO:0000256" key="1">
    <source>
        <dbReference type="SAM" id="Phobius"/>
    </source>
</evidence>
<evidence type="ECO:0000313" key="3">
    <source>
        <dbReference type="Proteomes" id="UP000292583"/>
    </source>
</evidence>